<dbReference type="InterPro" id="IPR051802">
    <property type="entry name" value="YfhM-like"/>
</dbReference>
<dbReference type="InterPro" id="IPR026284">
    <property type="entry name" value="A2MG_proteobact"/>
</dbReference>
<gene>
    <name evidence="7" type="ORF">SAMN06265338_102516</name>
</gene>
<dbReference type="InterPro" id="IPR011625">
    <property type="entry name" value="A2M_N_BRD"/>
</dbReference>
<feature type="domain" description="Alpha-2-macroglobulin" evidence="6">
    <location>
        <begin position="1087"/>
        <end position="1176"/>
    </location>
</feature>
<dbReference type="InterPro" id="IPR041203">
    <property type="entry name" value="Bact_A2M_MG5"/>
</dbReference>
<dbReference type="Pfam" id="PF17972">
    <property type="entry name" value="bMG5"/>
    <property type="match status" value="1"/>
</dbReference>
<dbReference type="Gene3D" id="2.60.40.1930">
    <property type="match status" value="1"/>
</dbReference>
<dbReference type="Pfam" id="PF00207">
    <property type="entry name" value="A2M"/>
    <property type="match status" value="1"/>
</dbReference>
<dbReference type="InterPro" id="IPR021868">
    <property type="entry name" value="Alpha_2_Macroglob_MG3"/>
</dbReference>
<keyword evidence="2 4" id="KW-0732">Signal</keyword>
<feature type="chain" id="PRO_5012962357" description="Alpha-2-macroglobulin" evidence="4">
    <location>
        <begin position="24"/>
        <end position="1752"/>
    </location>
</feature>
<name>A0A212R3V4_RHOAC</name>
<dbReference type="InterPro" id="IPR047565">
    <property type="entry name" value="Alpha-macroglob_thiol-ester_cl"/>
</dbReference>
<evidence type="ECO:0000256" key="1">
    <source>
        <dbReference type="ARBA" id="ARBA00010556"/>
    </source>
</evidence>
<organism evidence="7 8">
    <name type="scientific">Rhodoblastus acidophilus</name>
    <name type="common">Rhodopseudomonas acidophila</name>
    <dbReference type="NCBI Taxonomy" id="1074"/>
    <lineage>
        <taxon>Bacteria</taxon>
        <taxon>Pseudomonadati</taxon>
        <taxon>Pseudomonadota</taxon>
        <taxon>Alphaproteobacteria</taxon>
        <taxon>Hyphomicrobiales</taxon>
        <taxon>Rhodoblastaceae</taxon>
        <taxon>Rhodoblastus</taxon>
    </lineage>
</organism>
<feature type="compositionally biased region" description="Basic and acidic residues" evidence="3">
    <location>
        <begin position="55"/>
        <end position="64"/>
    </location>
</feature>
<evidence type="ECO:0000256" key="4">
    <source>
        <dbReference type="SAM" id="SignalP"/>
    </source>
</evidence>
<dbReference type="CDD" id="cd02891">
    <property type="entry name" value="A2M_like"/>
    <property type="match status" value="1"/>
</dbReference>
<dbReference type="OrthoDB" id="9767116at2"/>
<dbReference type="EMBL" id="FYDG01000002">
    <property type="protein sequence ID" value="SNB66700.1"/>
    <property type="molecule type" value="Genomic_DNA"/>
</dbReference>
<feature type="signal peptide" evidence="4">
    <location>
        <begin position="1"/>
        <end position="23"/>
    </location>
</feature>
<dbReference type="InterPro" id="IPR001599">
    <property type="entry name" value="Macroglobln_a2"/>
</dbReference>
<evidence type="ECO:0000259" key="5">
    <source>
        <dbReference type="SMART" id="SM01359"/>
    </source>
</evidence>
<reference evidence="8" key="1">
    <citation type="submission" date="2017-06" db="EMBL/GenBank/DDBJ databases">
        <authorList>
            <person name="Varghese N."/>
            <person name="Submissions S."/>
        </authorList>
    </citation>
    <scope>NUCLEOTIDE SEQUENCE [LARGE SCALE GENOMIC DNA]</scope>
    <source>
        <strain evidence="8">DSM 137</strain>
    </source>
</reference>
<dbReference type="SUPFAM" id="SSF48239">
    <property type="entry name" value="Terpenoid cyclases/Protein prenyltransferases"/>
    <property type="match status" value="1"/>
</dbReference>
<feature type="region of interest" description="Disordered" evidence="3">
    <location>
        <begin position="51"/>
        <end position="72"/>
    </location>
</feature>
<evidence type="ECO:0000313" key="7">
    <source>
        <dbReference type="EMBL" id="SNB66700.1"/>
    </source>
</evidence>
<dbReference type="Pfam" id="PF11974">
    <property type="entry name" value="bMG3"/>
    <property type="match status" value="1"/>
</dbReference>
<dbReference type="SMART" id="SM01360">
    <property type="entry name" value="A2M"/>
    <property type="match status" value="1"/>
</dbReference>
<sequence>MRPFFSLRLALVGLFLAVTPLSAAPQPQKAPAARPAPKAYVNDDLAAQGEQLAQKAREDTKDLRAQTPAPDLRKQLDDAEKRRDVAQQLTLLEALAASAPDDPFGWLALARVELAASTAKDAEESQLKDLALAASWLSYQKARAPGDEAAALTLIGQIYANREAWRDALNATAIALKTQDNPDLRKSYEDMREKHGFRVLKYTVDNESANPRACFQFSEDLSRSRTDFSPFVTVAGQDRPAISQDSQQICVENLRHGEHYAVTLRAGLPSQVGEDLLRPQNYDLYIRDRSPSAHFTGRNYVLPRVGPEGLPIVSVNTRKIKVEIYRVGDRNLLPTVRSEDFLNQLTGYRLKQFADSDGEKIFTGTLDAQQEQNKDVVTDFPVLEVLKTPQPGVYVMSAQAADDLSAGDESYDTRATQWFVVSDLGLTALSAPDGLTVLVRSLADATPKEGVEVRLLARNNEPLATAKTDAQGAVHFAPGLSRGEGGLAPGLIVANDGKADANFLDLQQSAFDLADRGVKGRAAPQKLDAFVYAERGVYRSNETVFLTALLRDAQGLAAAQTPLTLIVKRPDGVEFSRTTLADQGQGGRSLSLKLPGDAAPGGWTVEAFVDPKSPALGETSFLVEDYVPERMDMTLAAKAASAKMGETVTVDAAVRYLYGAPGAGLNLSGDVEISQARDHGLPALAGFEAGMADEDFPAVKNDIETDAATDDKGKASVEVVLPEAEASRPLEAKITLRAGEVGGHAIERQVFLPLLPKTGLIGVKKTFGTLSDGAQATFDVIAVGPDGRRKAQPHVQWTLVRVNSDYQWYKQDGRWTFEQVNSTTKIASGALDLAKDQPGKIAALVGLGHYRLDLRGDDPKDAQTSVSFDSGWSSEAKAPTPDLLDLTLDKKDYASGATLTAKITARADSKATVAIIGDKVHATVLADLKKGENEIKIPVGADWGAGAYAVALAHRPLDKAAQRNPGRAIGVAWFGIDQPAHSLDVALHAPQKASPREKLTVPLQIKGGGEEAYVTVSAVDLGILNLTRYQTPDPRGYFYGQKLLSAEVRDLYGLLIDGLQGTRGAIHSGGDSGGPEAGVEKPTQEPLALYSGLVKVGPDGKAQVSFDMPAFNGTVRLTAVAWTKKAAGSASADVVVRDPVVIQASLPRFLALNDQSRLNLRIDNVEGAGGDYRIDIRPQGGVAGDEGALHRTVKLAAKASAVVDIPLRAAKLGDGAVQVALTGPNFSTTQTLPLPVQPGTSPLVRRDLRELAPGESLTLNAALLADFLPGTGALAVSASPLAGIDAAALLHNLDVYPYSCSEQTVSRALPLLYVNKLAEARHGAWAQDVPGRVNAAIKTLLARQDSSGAFGLWSASGAEDMWLNSYVGDFLTRARENGYDVPQKAMDLALDRLRNYVVNATEVDADKSAPLAYSIYVLARNGRPVSGDLHYLADAKLDVFTTPLARAQLAGAAALLGDKARASTIFAAAAEALRWAKPSQYSRPDFGSSLRDGAGLLALGAEGGADPAVLVKAARFVEGESVNLRKSSTQEQSWLVLAAQASAAQAQSQKIVVNGVEKQGAFSARFEDAVLRAKPVTIANAGDKPIRIGLDVSGRPSAPEPAEMHGYSLERGLFHMDGSPADPLHLAQNERLVVTLKVVESEAAFARLVLEDRLPAGLEIDNPALYDGGSSEGLDWVKAEVEPSHAEYRDDRFVASFERSGADKATFSIAYIVRAVSPGRYAQPPALIEDMYRPERFGRTGFGEVAVEAAKK</sequence>
<dbReference type="RefSeq" id="WP_088520000.1">
    <property type="nucleotide sequence ID" value="NZ_FYDG01000002.1"/>
</dbReference>
<dbReference type="InterPro" id="IPR002890">
    <property type="entry name" value="MG2"/>
</dbReference>
<dbReference type="PIRSF" id="PIRSF038980">
    <property type="entry name" value="A2M_bac"/>
    <property type="match status" value="1"/>
</dbReference>
<dbReference type="Pfam" id="PF17973">
    <property type="entry name" value="bMG10"/>
    <property type="match status" value="1"/>
</dbReference>
<proteinExistence type="inferred from homology"/>
<dbReference type="GO" id="GO:0004866">
    <property type="term" value="F:endopeptidase inhibitor activity"/>
    <property type="evidence" value="ECO:0007669"/>
    <property type="project" value="InterPro"/>
</dbReference>
<dbReference type="InterPro" id="IPR041246">
    <property type="entry name" value="Bact_MG10"/>
</dbReference>
<keyword evidence="8" id="KW-1185">Reference proteome</keyword>
<dbReference type="Pfam" id="PF01835">
    <property type="entry name" value="MG2"/>
    <property type="match status" value="1"/>
</dbReference>
<dbReference type="InterPro" id="IPR008930">
    <property type="entry name" value="Terpenoid_cyclase/PrenylTrfase"/>
</dbReference>
<dbReference type="InterPro" id="IPR049120">
    <property type="entry name" value="A2M_bMG2"/>
</dbReference>
<evidence type="ECO:0000313" key="8">
    <source>
        <dbReference type="Proteomes" id="UP000198418"/>
    </source>
</evidence>
<dbReference type="SMART" id="SM01359">
    <property type="entry name" value="A2M_N_2"/>
    <property type="match status" value="1"/>
</dbReference>
<dbReference type="PANTHER" id="PTHR40094">
    <property type="entry name" value="ALPHA-2-MACROGLOBULIN HOMOLOG"/>
    <property type="match status" value="1"/>
</dbReference>
<dbReference type="Pfam" id="PF17962">
    <property type="entry name" value="bMG6"/>
    <property type="match status" value="1"/>
</dbReference>
<comment type="similarity">
    <text evidence="1">Belongs to the protease inhibitor I39 (alpha-2-macroglobulin) family. Bacterial alpha-2-macroglobulin subfamily.</text>
</comment>
<evidence type="ECO:0000256" key="2">
    <source>
        <dbReference type="ARBA" id="ARBA00022729"/>
    </source>
</evidence>
<accession>A0A212R3V4</accession>
<evidence type="ECO:0000259" key="6">
    <source>
        <dbReference type="SMART" id="SM01360"/>
    </source>
</evidence>
<dbReference type="Gene3D" id="1.50.10.20">
    <property type="match status" value="1"/>
</dbReference>
<dbReference type="Pfam" id="PF21142">
    <property type="entry name" value="A2M_bMG2"/>
    <property type="match status" value="1"/>
</dbReference>
<evidence type="ECO:0008006" key="9">
    <source>
        <dbReference type="Google" id="ProtNLM"/>
    </source>
</evidence>
<evidence type="ECO:0000256" key="3">
    <source>
        <dbReference type="SAM" id="MobiDB-lite"/>
    </source>
</evidence>
<dbReference type="Pfam" id="PF07703">
    <property type="entry name" value="A2M_BRD"/>
    <property type="match status" value="1"/>
</dbReference>
<protein>
    <recommendedName>
        <fullName evidence="9">Alpha-2-macroglobulin</fullName>
    </recommendedName>
</protein>
<dbReference type="SMART" id="SM01419">
    <property type="entry name" value="Thiol-ester_cl"/>
    <property type="match status" value="1"/>
</dbReference>
<dbReference type="InterPro" id="IPR041462">
    <property type="entry name" value="Bact_A2M_MG6"/>
</dbReference>
<dbReference type="PANTHER" id="PTHR40094:SF1">
    <property type="entry name" value="UBIQUITIN DOMAIN-CONTAINING PROTEIN"/>
    <property type="match status" value="1"/>
</dbReference>
<feature type="domain" description="Alpha-2-macroglobulin bait region" evidence="5">
    <location>
        <begin position="884"/>
        <end position="1026"/>
    </location>
</feature>
<dbReference type="Proteomes" id="UP000198418">
    <property type="component" value="Unassembled WGS sequence"/>
</dbReference>